<organism evidence="1 2">
    <name type="scientific">Pannus brasiliensis CCIBt3594</name>
    <dbReference type="NCBI Taxonomy" id="1427578"/>
    <lineage>
        <taxon>Bacteria</taxon>
        <taxon>Bacillati</taxon>
        <taxon>Cyanobacteriota</taxon>
        <taxon>Cyanophyceae</taxon>
        <taxon>Oscillatoriophycideae</taxon>
        <taxon>Chroococcales</taxon>
        <taxon>Microcystaceae</taxon>
        <taxon>Pannus</taxon>
    </lineage>
</organism>
<dbReference type="RefSeq" id="WP_332867369.1">
    <property type="nucleotide sequence ID" value="NZ_JBAFSM010000064.1"/>
</dbReference>
<comment type="caution">
    <text evidence="1">The sequence shown here is derived from an EMBL/GenBank/DDBJ whole genome shotgun (WGS) entry which is preliminary data.</text>
</comment>
<evidence type="ECO:0000313" key="2">
    <source>
        <dbReference type="Proteomes" id="UP001328733"/>
    </source>
</evidence>
<dbReference type="AlphaFoldDB" id="A0AAW9QZF9"/>
<evidence type="ECO:0000313" key="1">
    <source>
        <dbReference type="EMBL" id="MEG3439897.1"/>
    </source>
</evidence>
<dbReference type="EMBL" id="JBAFSM010000064">
    <property type="protein sequence ID" value="MEG3439897.1"/>
    <property type="molecule type" value="Genomic_DNA"/>
</dbReference>
<dbReference type="Proteomes" id="UP001328733">
    <property type="component" value="Unassembled WGS sequence"/>
</dbReference>
<keyword evidence="2" id="KW-1185">Reference proteome</keyword>
<proteinExistence type="predicted"/>
<gene>
    <name evidence="1" type="ORF">V0288_22410</name>
</gene>
<reference evidence="1 2" key="1">
    <citation type="submission" date="2024-01" db="EMBL/GenBank/DDBJ databases">
        <title>Genomic insights into the taxonomy and metabolism of the cyanobacterium Pannus brasiliensis CCIBt3594.</title>
        <authorList>
            <person name="Machado M."/>
            <person name="Botero N.B."/>
            <person name="Andreote A.P.D."/>
            <person name="Feitosa A.M.T."/>
            <person name="Popin R."/>
            <person name="Sivonen K."/>
            <person name="Fiore M.F."/>
        </authorList>
    </citation>
    <scope>NUCLEOTIDE SEQUENCE [LARGE SCALE GENOMIC DNA]</scope>
    <source>
        <strain evidence="1 2">CCIBt3594</strain>
    </source>
</reference>
<sequence>MTQTKASPVEAIYDLLQRMKNDSGNLWKLIEEMRDREHKDDRLICSLITSWNNIDDAINDALCDFNEAESEEEK</sequence>
<name>A0AAW9QZF9_9CHRO</name>
<accession>A0AAW9QZF9</accession>
<protein>
    <submittedName>
        <fullName evidence="1">Uncharacterized protein</fullName>
    </submittedName>
</protein>